<dbReference type="Pfam" id="PF13561">
    <property type="entry name" value="adh_short_C2"/>
    <property type="match status" value="1"/>
</dbReference>
<dbReference type="FunFam" id="3.40.50.720:FF:000084">
    <property type="entry name" value="Short-chain dehydrogenase reductase"/>
    <property type="match status" value="1"/>
</dbReference>
<reference evidence="3 4" key="1">
    <citation type="journal article" date="2016" name="Genome Announc.">
        <title>Complete Genome and Plasmid Sequences for Rhodococcus fascians D188 and Draft Sequences for Rhodococcus Isolates PBTS 1 and PBTS 2.</title>
        <authorList>
            <person name="Stamler R.A."/>
            <person name="Vereecke D."/>
            <person name="Zhang Y."/>
            <person name="Schilkey F."/>
            <person name="Devitt N."/>
            <person name="Randall J.J."/>
        </authorList>
    </citation>
    <scope>NUCLEOTIDE SEQUENCE [LARGE SCALE GENOMIC DNA]</scope>
    <source>
        <strain evidence="3 4">PBTS2</strain>
    </source>
</reference>
<dbReference type="PATRIC" id="fig|1653479.3.peg.1279"/>
<dbReference type="Gene3D" id="3.40.50.720">
    <property type="entry name" value="NAD(P)-binding Rossmann-like Domain"/>
    <property type="match status" value="1"/>
</dbReference>
<dbReference type="EC" id="1.1.1.53" evidence="3"/>
<proteinExistence type="inferred from homology"/>
<dbReference type="EMBL" id="CP015220">
    <property type="protein sequence ID" value="AMY22574.1"/>
    <property type="molecule type" value="Genomic_DNA"/>
</dbReference>
<dbReference type="SUPFAM" id="SSF51735">
    <property type="entry name" value="NAD(P)-binding Rossmann-fold domains"/>
    <property type="match status" value="1"/>
</dbReference>
<gene>
    <name evidence="3" type="primary">fabG3</name>
    <name evidence="3" type="ORF">A3Q41_01263</name>
</gene>
<dbReference type="NCBIfam" id="NF005559">
    <property type="entry name" value="PRK07231.1"/>
    <property type="match status" value="1"/>
</dbReference>
<protein>
    <submittedName>
        <fullName evidence="3">3-alpha-(Or 20-beta)-hydroxysteroid dehydrogenase</fullName>
        <ecNumber evidence="3">1.1.1.53</ecNumber>
    </submittedName>
</protein>
<dbReference type="GO" id="GO:0047044">
    <property type="term" value="F:androstan-3-alpha,17-beta-diol dehydrogenase (NAD+) activity"/>
    <property type="evidence" value="ECO:0007669"/>
    <property type="project" value="UniProtKB-EC"/>
</dbReference>
<dbReference type="PANTHER" id="PTHR24321">
    <property type="entry name" value="DEHYDROGENASES, SHORT CHAIN"/>
    <property type="match status" value="1"/>
</dbReference>
<accession>A0A143QI15</accession>
<keyword evidence="4" id="KW-1185">Reference proteome</keyword>
<evidence type="ECO:0000256" key="1">
    <source>
        <dbReference type="ARBA" id="ARBA00006484"/>
    </source>
</evidence>
<name>A0A143QI15_RHOFA</name>
<dbReference type="OrthoDB" id="7064009at2"/>
<dbReference type="InterPro" id="IPR036291">
    <property type="entry name" value="NAD(P)-bd_dom_sf"/>
</dbReference>
<reference evidence="4" key="2">
    <citation type="submission" date="2016-04" db="EMBL/GenBank/DDBJ databases">
        <title>Complete Genome and Plasmid Sequences for Rhodococcus fascians D188 and Draft Sequences for Rhodococcus spp. Isolates PBTS 1 and PBTS 2.</title>
        <authorList>
            <person name="Stamer R."/>
            <person name="Vereecke D."/>
            <person name="Zhang Y."/>
            <person name="Schilkey F."/>
            <person name="Devitt N."/>
            <person name="Randall J."/>
        </authorList>
    </citation>
    <scope>NUCLEOTIDE SEQUENCE [LARGE SCALE GENOMIC DNA]</scope>
    <source>
        <strain evidence="4">PBTS2</strain>
    </source>
</reference>
<dbReference type="AlphaFoldDB" id="A0A143QI15"/>
<dbReference type="PANTHER" id="PTHR24321:SF14">
    <property type="entry name" value="SHORT-CHAIN TYPE DEHYDROGENASE_REDUCTASE BLR2146-RELATED"/>
    <property type="match status" value="1"/>
</dbReference>
<dbReference type="PROSITE" id="PS00061">
    <property type="entry name" value="ADH_SHORT"/>
    <property type="match status" value="1"/>
</dbReference>
<dbReference type="PRINTS" id="PR00080">
    <property type="entry name" value="SDRFAMILY"/>
</dbReference>
<dbReference type="RefSeq" id="WP_094718969.1">
    <property type="nucleotide sequence ID" value="NZ_CP015220.1"/>
</dbReference>
<organism evidence="3 4">
    <name type="scientific">Rhodococcoides fascians</name>
    <name type="common">Rhodococcus fascians</name>
    <dbReference type="NCBI Taxonomy" id="1828"/>
    <lineage>
        <taxon>Bacteria</taxon>
        <taxon>Bacillati</taxon>
        <taxon>Actinomycetota</taxon>
        <taxon>Actinomycetes</taxon>
        <taxon>Mycobacteriales</taxon>
        <taxon>Nocardiaceae</taxon>
        <taxon>Rhodococcoides</taxon>
    </lineage>
</organism>
<dbReference type="PRINTS" id="PR00081">
    <property type="entry name" value="GDHRDH"/>
</dbReference>
<dbReference type="KEGG" id="rhs:A3Q41_01263"/>
<dbReference type="InterPro" id="IPR002347">
    <property type="entry name" value="SDR_fam"/>
</dbReference>
<keyword evidence="2 3" id="KW-0560">Oxidoreductase</keyword>
<sequence length="258" mass="26168">MPIDESLHGKVALVTGAGAGLGAAIARRLASDGAQVVVSDIDLDAARQVASSIDGAIAVATDVTDEDQVRSLVEQTVEHFGNLHIAIPNAGVGEVRAIAQMSYADWRRTTAVNLDGVFLTIRYAAPAIAASGGGSIVTISSITATAGSALLAPYAASKAAVRNLTETAATEFRTQGVRVNAVLPGFIDTALVTKAAPEFEAALGLPAGGFDTLIADKQGRYGTPEEVAAAVAFFASQQSSWCTGSSLVLDGGLVGSLL</sequence>
<evidence type="ECO:0000313" key="4">
    <source>
        <dbReference type="Proteomes" id="UP000076038"/>
    </source>
</evidence>
<comment type="similarity">
    <text evidence="1">Belongs to the short-chain dehydrogenases/reductases (SDR) family.</text>
</comment>
<dbReference type="InterPro" id="IPR020904">
    <property type="entry name" value="Sc_DH/Rdtase_CS"/>
</dbReference>
<dbReference type="Proteomes" id="UP000076038">
    <property type="component" value="Chromosome"/>
</dbReference>
<evidence type="ECO:0000313" key="3">
    <source>
        <dbReference type="EMBL" id="AMY22574.1"/>
    </source>
</evidence>
<evidence type="ECO:0000256" key="2">
    <source>
        <dbReference type="ARBA" id="ARBA00023002"/>
    </source>
</evidence>